<accession>A0A3M7JAP3</accession>
<dbReference type="Proteomes" id="UP000281677">
    <property type="component" value="Unassembled WGS sequence"/>
</dbReference>
<name>A0A3M7JAP3_HORWE</name>
<protein>
    <submittedName>
        <fullName evidence="1">Uncharacterized protein</fullName>
    </submittedName>
</protein>
<gene>
    <name evidence="1" type="ORF">D0859_01126</name>
</gene>
<sequence length="285" mass="31873">MEDSVNDFGAFRDARLFDEDLDQEDDEWVGVTNLSLDVPEEENEGAGQLATEVQELKELTRLMKKTAVQAALLAAGMTSSQIQEFAKFAAEGTLFAGCTSGEKVLQRVLERYPALRAASGVLETLKKYVEAGKKLRSKNRVIPQEEMPPNRKYETRAEKVRAPVRLTEEEMAAYGEQEVLDEDSRSNLDSDSLTCARELPEPKMRQYCSHNALTNLSAVDRGLKQKNMVHLMAHAERSFATERYTECAEACYNALREKPSEAIRARCHMYLATEAVGPTEPSGRA</sequence>
<dbReference type="EMBL" id="QWIT01000017">
    <property type="protein sequence ID" value="RMZ34719.1"/>
    <property type="molecule type" value="Genomic_DNA"/>
</dbReference>
<dbReference type="AlphaFoldDB" id="A0A3M7JAP3"/>
<reference evidence="1 2" key="1">
    <citation type="journal article" date="2018" name="BMC Genomics">
        <title>Genomic evidence for intraspecific hybridization in a clonal and extremely halotolerant yeast.</title>
        <authorList>
            <person name="Gostincar C."/>
            <person name="Stajich J.E."/>
            <person name="Zupancic J."/>
            <person name="Zalar P."/>
            <person name="Gunde-Cimerman N."/>
        </authorList>
    </citation>
    <scope>NUCLEOTIDE SEQUENCE [LARGE SCALE GENOMIC DNA]</scope>
    <source>
        <strain evidence="1 2">EXF-120</strain>
    </source>
</reference>
<comment type="caution">
    <text evidence="1">The sequence shown here is derived from an EMBL/GenBank/DDBJ whole genome shotgun (WGS) entry which is preliminary data.</text>
</comment>
<dbReference type="OrthoDB" id="3883339at2759"/>
<organism evidence="1 2">
    <name type="scientific">Hortaea werneckii</name>
    <name type="common">Black yeast</name>
    <name type="synonym">Cladosporium werneckii</name>
    <dbReference type="NCBI Taxonomy" id="91943"/>
    <lineage>
        <taxon>Eukaryota</taxon>
        <taxon>Fungi</taxon>
        <taxon>Dikarya</taxon>
        <taxon>Ascomycota</taxon>
        <taxon>Pezizomycotina</taxon>
        <taxon>Dothideomycetes</taxon>
        <taxon>Dothideomycetidae</taxon>
        <taxon>Mycosphaerellales</taxon>
        <taxon>Teratosphaeriaceae</taxon>
        <taxon>Hortaea</taxon>
    </lineage>
</organism>
<proteinExistence type="predicted"/>
<evidence type="ECO:0000313" key="2">
    <source>
        <dbReference type="Proteomes" id="UP000281677"/>
    </source>
</evidence>
<dbReference type="VEuPathDB" id="FungiDB:BTJ68_04906"/>
<evidence type="ECO:0000313" key="1">
    <source>
        <dbReference type="EMBL" id="RMZ34719.1"/>
    </source>
</evidence>